<dbReference type="Pfam" id="PF02153">
    <property type="entry name" value="PDH_N"/>
    <property type="match status" value="1"/>
</dbReference>
<dbReference type="PANTHER" id="PTHR21363">
    <property type="entry name" value="PREPHENATE DEHYDROGENASE"/>
    <property type="match status" value="1"/>
</dbReference>
<name>A0AAE6IIL0_LEUCA</name>
<keyword evidence="4" id="KW-0175">Coiled coil</keyword>
<dbReference type="InterPro" id="IPR008927">
    <property type="entry name" value="6-PGluconate_DH-like_C_sf"/>
</dbReference>
<dbReference type="GO" id="GO:0004665">
    <property type="term" value="F:prephenate dehydrogenase (NADP+) activity"/>
    <property type="evidence" value="ECO:0007669"/>
    <property type="project" value="InterPro"/>
</dbReference>
<dbReference type="Gene3D" id="3.40.50.720">
    <property type="entry name" value="NAD(P)-binding Rossmann-like Domain"/>
    <property type="match status" value="1"/>
</dbReference>
<dbReference type="GO" id="GO:0006571">
    <property type="term" value="P:tyrosine biosynthetic process"/>
    <property type="evidence" value="ECO:0007669"/>
    <property type="project" value="InterPro"/>
</dbReference>
<keyword evidence="2" id="KW-0560">Oxidoreductase</keyword>
<feature type="domain" description="Prephenate/arogenate dehydrogenase" evidence="5">
    <location>
        <begin position="1"/>
        <end position="286"/>
    </location>
</feature>
<organism evidence="6 7">
    <name type="scientific">Leuconostoc carnosum</name>
    <dbReference type="NCBI Taxonomy" id="1252"/>
    <lineage>
        <taxon>Bacteria</taxon>
        <taxon>Bacillati</taxon>
        <taxon>Bacillota</taxon>
        <taxon>Bacilli</taxon>
        <taxon>Lactobacillales</taxon>
        <taxon>Lactobacillaceae</taxon>
        <taxon>Leuconostoc</taxon>
    </lineage>
</organism>
<sequence length="286" mass="31163">MNIVIQGLGEMGASLALILNQVADNHVIGIDINQNTLDYAIKHQIISESGSDLIMVADRADVIILATPINGIKESLKQLAGITLKPQVIVTDAGSTKNEILQVANKVLVDTAFIGGHAMAGTHKSGVAEANKDLYQQVPYFLIPNQVGKAYVERLKNIFKPLAADFTTIDVEAHDHLMAMISDVPHIAAFALMNTAVKQLGSFDNFGRYVAGGFTDTTRIAASDAKLWTDILLSNRESVLENNQALIDELQEINQTIADNDANKLQEMIQTAHDARQNLLSRKQHE</sequence>
<comment type="pathway">
    <text evidence="3">Amino-acid biosynthesis.</text>
</comment>
<evidence type="ECO:0000256" key="1">
    <source>
        <dbReference type="ARBA" id="ARBA00007964"/>
    </source>
</evidence>
<evidence type="ECO:0000256" key="4">
    <source>
        <dbReference type="SAM" id="Coils"/>
    </source>
</evidence>
<dbReference type="FunFam" id="3.40.50.720:FF:000208">
    <property type="entry name" value="Prephenate dehydrogenase"/>
    <property type="match status" value="1"/>
</dbReference>
<dbReference type="OMA" id="MWRDICL"/>
<dbReference type="SUPFAM" id="SSF48179">
    <property type="entry name" value="6-phosphogluconate dehydrogenase C-terminal domain-like"/>
    <property type="match status" value="1"/>
</dbReference>
<dbReference type="Gene3D" id="1.10.3660.10">
    <property type="entry name" value="6-phosphogluconate dehydrogenase C-terminal like domain"/>
    <property type="match status" value="1"/>
</dbReference>
<dbReference type="InterPro" id="IPR003099">
    <property type="entry name" value="Prephen_DH"/>
</dbReference>
<reference evidence="6 7" key="1">
    <citation type="submission" date="2019-06" db="EMBL/GenBank/DDBJ databases">
        <title>Genome analyses of bacteria isolated from kimchi.</title>
        <authorList>
            <person name="Lee S."/>
            <person name="Ahn S."/>
            <person name="Roh S."/>
        </authorList>
    </citation>
    <scope>NUCLEOTIDE SEQUENCE [LARGE SCALE GENOMIC DNA]</scope>
    <source>
        <strain evidence="6 7">CBA3620</strain>
    </source>
</reference>
<dbReference type="EMBL" id="CP042374">
    <property type="protein sequence ID" value="QEA32700.1"/>
    <property type="molecule type" value="Genomic_DNA"/>
</dbReference>
<dbReference type="GO" id="GO:0070403">
    <property type="term" value="F:NAD+ binding"/>
    <property type="evidence" value="ECO:0007669"/>
    <property type="project" value="InterPro"/>
</dbReference>
<dbReference type="InterPro" id="IPR046826">
    <property type="entry name" value="PDH_N"/>
</dbReference>
<proteinExistence type="inferred from homology"/>
<dbReference type="PANTHER" id="PTHR21363:SF0">
    <property type="entry name" value="PREPHENATE DEHYDROGENASE [NADP(+)]"/>
    <property type="match status" value="1"/>
</dbReference>
<evidence type="ECO:0000256" key="2">
    <source>
        <dbReference type="ARBA" id="ARBA00023002"/>
    </source>
</evidence>
<dbReference type="GO" id="GO:0008977">
    <property type="term" value="F:prephenate dehydrogenase (NAD+) activity"/>
    <property type="evidence" value="ECO:0007669"/>
    <property type="project" value="InterPro"/>
</dbReference>
<protein>
    <submittedName>
        <fullName evidence="6">Prephenate dehydrogenase/arogenate dehydrogenase family protein</fullName>
    </submittedName>
</protein>
<dbReference type="PROSITE" id="PS51176">
    <property type="entry name" value="PDH_ADH"/>
    <property type="match status" value="1"/>
</dbReference>
<evidence type="ECO:0000313" key="7">
    <source>
        <dbReference type="Proteomes" id="UP000321332"/>
    </source>
</evidence>
<dbReference type="InterPro" id="IPR050812">
    <property type="entry name" value="Preph/Arog_dehydrog"/>
</dbReference>
<comment type="similarity">
    <text evidence="1">Belongs to the prephenate/arogenate dehydrogenase family.</text>
</comment>
<evidence type="ECO:0000259" key="5">
    <source>
        <dbReference type="PROSITE" id="PS51176"/>
    </source>
</evidence>
<dbReference type="RefSeq" id="WP_014974433.1">
    <property type="nucleotide sequence ID" value="NZ_CP042374.1"/>
</dbReference>
<dbReference type="InterPro" id="IPR046825">
    <property type="entry name" value="PDH_C"/>
</dbReference>
<dbReference type="InterPro" id="IPR036291">
    <property type="entry name" value="NAD(P)-bd_dom_sf"/>
</dbReference>
<dbReference type="GeneID" id="61186174"/>
<dbReference type="AlphaFoldDB" id="A0AAE6IIL0"/>
<feature type="coiled-coil region" evidence="4">
    <location>
        <begin position="236"/>
        <end position="282"/>
    </location>
</feature>
<dbReference type="Pfam" id="PF20463">
    <property type="entry name" value="PDH_C"/>
    <property type="match status" value="1"/>
</dbReference>
<evidence type="ECO:0000256" key="3">
    <source>
        <dbReference type="ARBA" id="ARBA00029440"/>
    </source>
</evidence>
<evidence type="ECO:0000313" key="6">
    <source>
        <dbReference type="EMBL" id="QEA32700.1"/>
    </source>
</evidence>
<accession>A0AAE6IIL0</accession>
<dbReference type="SUPFAM" id="SSF51735">
    <property type="entry name" value="NAD(P)-binding Rossmann-fold domains"/>
    <property type="match status" value="1"/>
</dbReference>
<gene>
    <name evidence="6" type="ORF">FGL89_00375</name>
</gene>
<dbReference type="Proteomes" id="UP000321332">
    <property type="component" value="Chromosome"/>
</dbReference>